<evidence type="ECO:0000256" key="2">
    <source>
        <dbReference type="ARBA" id="ARBA00023172"/>
    </source>
</evidence>
<organism evidence="4 5">
    <name type="scientific">Paucilactobacillus hokkaidonensis JCM 18461</name>
    <dbReference type="NCBI Taxonomy" id="1291742"/>
    <lineage>
        <taxon>Bacteria</taxon>
        <taxon>Bacillati</taxon>
        <taxon>Bacillota</taxon>
        <taxon>Bacilli</taxon>
        <taxon>Lactobacillales</taxon>
        <taxon>Lactobacillaceae</taxon>
        <taxon>Paucilactobacillus</taxon>
    </lineage>
</organism>
<dbReference type="InterPro" id="IPR006120">
    <property type="entry name" value="Resolvase_HTH_dom"/>
</dbReference>
<dbReference type="HOGENOM" id="CLU_010686_8_0_9"/>
<protein>
    <submittedName>
        <fullName evidence="4">Resolvase</fullName>
    </submittedName>
</protein>
<dbReference type="EMBL" id="AP014681">
    <property type="protein sequence ID" value="BAP86790.1"/>
    <property type="molecule type" value="Genomic_DNA"/>
</dbReference>
<dbReference type="InterPro" id="IPR006119">
    <property type="entry name" value="Resolv_N"/>
</dbReference>
<evidence type="ECO:0000259" key="3">
    <source>
        <dbReference type="PROSITE" id="PS51736"/>
    </source>
</evidence>
<dbReference type="SMART" id="SM00857">
    <property type="entry name" value="Resolvase"/>
    <property type="match status" value="1"/>
</dbReference>
<dbReference type="Gene3D" id="1.10.10.60">
    <property type="entry name" value="Homeodomain-like"/>
    <property type="match status" value="1"/>
</dbReference>
<feature type="domain" description="Resolvase/invertase-type recombinase catalytic" evidence="3">
    <location>
        <begin position="1"/>
        <end position="134"/>
    </location>
</feature>
<dbReference type="Pfam" id="PF00239">
    <property type="entry name" value="Resolvase"/>
    <property type="match status" value="1"/>
</dbReference>
<keyword evidence="2" id="KW-0233">DNA recombination</keyword>
<gene>
    <name evidence="4" type="ORF">LOOC260_200160</name>
</gene>
<dbReference type="PANTHER" id="PTHR30461">
    <property type="entry name" value="DNA-INVERTASE FROM LAMBDOID PROPHAGE"/>
    <property type="match status" value="1"/>
</dbReference>
<evidence type="ECO:0000313" key="4">
    <source>
        <dbReference type="EMBL" id="BAP86790.1"/>
    </source>
</evidence>
<dbReference type="PROSITE" id="PS51736">
    <property type="entry name" value="RECOMBINASES_3"/>
    <property type="match status" value="1"/>
</dbReference>
<dbReference type="GeneID" id="45549894"/>
<dbReference type="CDD" id="cd03768">
    <property type="entry name" value="SR_ResInv"/>
    <property type="match status" value="1"/>
</dbReference>
<evidence type="ECO:0000256" key="1">
    <source>
        <dbReference type="ARBA" id="ARBA00023125"/>
    </source>
</evidence>
<dbReference type="KEGG" id="lho:LOOC260_200160"/>
<dbReference type="Pfam" id="PF02796">
    <property type="entry name" value="HTH_7"/>
    <property type="match status" value="1"/>
</dbReference>
<dbReference type="Gene3D" id="3.40.50.1390">
    <property type="entry name" value="Resolvase, N-terminal catalytic domain"/>
    <property type="match status" value="1"/>
</dbReference>
<dbReference type="InterPro" id="IPR036162">
    <property type="entry name" value="Resolvase-like_N_sf"/>
</dbReference>
<keyword evidence="4" id="KW-0614">Plasmid</keyword>
<keyword evidence="1" id="KW-0238">DNA-binding</keyword>
<dbReference type="SUPFAM" id="SSF53041">
    <property type="entry name" value="Resolvase-like"/>
    <property type="match status" value="1"/>
</dbReference>
<dbReference type="PANTHER" id="PTHR30461:SF2">
    <property type="entry name" value="SERINE RECOMBINASE PINE-RELATED"/>
    <property type="match status" value="1"/>
</dbReference>
<dbReference type="RefSeq" id="WP_003582117.1">
    <property type="nucleotide sequence ID" value="NZ_AP014681.1"/>
</dbReference>
<proteinExistence type="predicted"/>
<dbReference type="AlphaFoldDB" id="A0A0A1GXI5"/>
<name>A0A0A1GXI5_9LACO</name>
<dbReference type="InterPro" id="IPR050639">
    <property type="entry name" value="SSR_resolvase"/>
</dbReference>
<dbReference type="SMR" id="A0A0A1GXI5"/>
<accession>A0A0A1GXI5</accession>
<evidence type="ECO:0000313" key="5">
    <source>
        <dbReference type="Proteomes" id="UP000031620"/>
    </source>
</evidence>
<dbReference type="GO" id="GO:0003677">
    <property type="term" value="F:DNA binding"/>
    <property type="evidence" value="ECO:0007669"/>
    <property type="project" value="UniProtKB-KW"/>
</dbReference>
<reference evidence="4 5" key="1">
    <citation type="submission" date="2014-11" db="EMBL/GenBank/DDBJ databases">
        <title>Complete genome sequence and analysis of Lactobacillus hokkaidonensis LOOC260T.</title>
        <authorList>
            <person name="Tanizawa Y."/>
            <person name="Tohno M."/>
            <person name="Kaminuma E."/>
            <person name="Nakamura Y."/>
            <person name="Arita M."/>
        </authorList>
    </citation>
    <scope>NUCLEOTIDE SEQUENCE [LARGE SCALE GENOMIC DNA]</scope>
    <source>
        <strain evidence="4 5">LOOC260</strain>
        <plasmid evidence="5">pLOOC260-1 DNA</plasmid>
    </source>
</reference>
<sequence length="198" mass="22631">MIIGYARVSKDDQNLNRQIDQLMAYGAEKIIQEKFTGTRQRRPGITQLLQTIRAHDVVVVESISRLGRNTLDILNLIQLLHQKQIKFVSLKEQMDTETPTGRAMLQMMSVIAELERNLLADRVKEGIAASRRRGVTVGRPRIAQEKLDIAIRMYQSGDYSVKEILATNQISSGTFYREVNRLKLKKLKRKDDPSASHN</sequence>
<dbReference type="GO" id="GO:0000150">
    <property type="term" value="F:DNA strand exchange activity"/>
    <property type="evidence" value="ECO:0007669"/>
    <property type="project" value="InterPro"/>
</dbReference>
<dbReference type="Proteomes" id="UP000031620">
    <property type="component" value="Plasmid pLOOC260-1"/>
</dbReference>
<geneLocation type="plasmid" evidence="5">
    <name>pLOOC260-1 DNA</name>
</geneLocation>